<comment type="similarity">
    <text evidence="1">Belongs to the glycosyl hydrolase 16 family.</text>
</comment>
<comment type="caution">
    <text evidence="5">The sequence shown here is derived from an EMBL/GenBank/DDBJ whole genome shotgun (WGS) entry which is preliminary data.</text>
</comment>
<evidence type="ECO:0000313" key="6">
    <source>
        <dbReference type="Proteomes" id="UP000597877"/>
    </source>
</evidence>
<dbReference type="Proteomes" id="UP000597877">
    <property type="component" value="Unassembled WGS sequence"/>
</dbReference>
<dbReference type="CDD" id="cd08023">
    <property type="entry name" value="GH16_laminarinase_like"/>
    <property type="match status" value="1"/>
</dbReference>
<keyword evidence="3" id="KW-0732">Signal</keyword>
<evidence type="ECO:0000256" key="2">
    <source>
        <dbReference type="SAM" id="Coils"/>
    </source>
</evidence>
<keyword evidence="5" id="KW-0378">Hydrolase</keyword>
<name>A0ABR7F4Q5_9FIRM</name>
<proteinExistence type="inferred from homology"/>
<dbReference type="RefSeq" id="WP_021951873.1">
    <property type="nucleotide sequence ID" value="NZ_JACOOZ010000008.1"/>
</dbReference>
<dbReference type="PROSITE" id="PS51762">
    <property type="entry name" value="GH16_2"/>
    <property type="match status" value="1"/>
</dbReference>
<accession>A0ABR7F4Q5</accession>
<sequence>MRKALAVIATMVGILAASTGVSASYNQDTLTIDPSDMKLIWSDEFEGDALNTNNWTYEIGNGNWGWGNNEQEYYTSSTDNVYVNNGTLKISARKQSVGGKNYTSGRIKTAGKVEVGNGYVVAKIKLPSAKGIWPAFWMLGTNGQTWPMCGEIDIMESINTNQFPYATMHWTTVAAPTKDHYESKFPTAYGFPNFDKTQWHTYGVYRTDDKIRVFYDNQLIGSYTYVAGMEELKDNYYMLLNVAVGGNLTSNQLPATSALPATMEVDYVRYYRDKTAQDIADEKEQAAKEEAAKKAAAAKAEAEKKAKAKPARATVKSMKNVKGRKVSLTIKKIKDAKGYQIRYCDNKRFQGYIQKNTTKTKYTLKRLEKKSTCYVKVRAYKVYKGKKIYGSWSKVKHVKIKK</sequence>
<dbReference type="InterPro" id="IPR036116">
    <property type="entry name" value="FN3_sf"/>
</dbReference>
<dbReference type="InterPro" id="IPR050546">
    <property type="entry name" value="Glycosyl_Hydrlase_16"/>
</dbReference>
<gene>
    <name evidence="5" type="ORF">H8S00_11485</name>
</gene>
<evidence type="ECO:0000259" key="4">
    <source>
        <dbReference type="PROSITE" id="PS51762"/>
    </source>
</evidence>
<dbReference type="Gene3D" id="2.60.120.200">
    <property type="match status" value="1"/>
</dbReference>
<dbReference type="SUPFAM" id="SSF49899">
    <property type="entry name" value="Concanavalin A-like lectins/glucanases"/>
    <property type="match status" value="1"/>
</dbReference>
<keyword evidence="6" id="KW-1185">Reference proteome</keyword>
<organism evidence="5 6">
    <name type="scientific">Eubacterium segne</name>
    <dbReference type="NCBI Taxonomy" id="2763045"/>
    <lineage>
        <taxon>Bacteria</taxon>
        <taxon>Bacillati</taxon>
        <taxon>Bacillota</taxon>
        <taxon>Clostridia</taxon>
        <taxon>Eubacteriales</taxon>
        <taxon>Eubacteriaceae</taxon>
        <taxon>Eubacterium</taxon>
    </lineage>
</organism>
<feature type="chain" id="PRO_5046107856" evidence="3">
    <location>
        <begin position="24"/>
        <end position="402"/>
    </location>
</feature>
<dbReference type="InterPro" id="IPR013783">
    <property type="entry name" value="Ig-like_fold"/>
</dbReference>
<dbReference type="SUPFAM" id="SSF49265">
    <property type="entry name" value="Fibronectin type III"/>
    <property type="match status" value="1"/>
</dbReference>
<dbReference type="InterPro" id="IPR013320">
    <property type="entry name" value="ConA-like_dom_sf"/>
</dbReference>
<protein>
    <submittedName>
        <fullName evidence="5">Glycoside hydrolase family 16 protein</fullName>
    </submittedName>
</protein>
<reference evidence="5 6" key="1">
    <citation type="submission" date="2020-08" db="EMBL/GenBank/DDBJ databases">
        <title>Genome public.</title>
        <authorList>
            <person name="Liu C."/>
            <person name="Sun Q."/>
        </authorList>
    </citation>
    <scope>NUCLEOTIDE SEQUENCE [LARGE SCALE GENOMIC DNA]</scope>
    <source>
        <strain evidence="5 6">BX4</strain>
    </source>
</reference>
<dbReference type="PANTHER" id="PTHR10963:SF55">
    <property type="entry name" value="GLYCOSIDE HYDROLASE FAMILY 16 PROTEIN"/>
    <property type="match status" value="1"/>
</dbReference>
<feature type="coiled-coil region" evidence="2">
    <location>
        <begin position="272"/>
        <end position="308"/>
    </location>
</feature>
<feature type="signal peptide" evidence="3">
    <location>
        <begin position="1"/>
        <end position="23"/>
    </location>
</feature>
<dbReference type="PANTHER" id="PTHR10963">
    <property type="entry name" value="GLYCOSYL HYDROLASE-RELATED"/>
    <property type="match status" value="1"/>
</dbReference>
<evidence type="ECO:0000313" key="5">
    <source>
        <dbReference type="EMBL" id="MBC5668591.1"/>
    </source>
</evidence>
<feature type="domain" description="GH16" evidence="4">
    <location>
        <begin position="25"/>
        <end position="276"/>
    </location>
</feature>
<dbReference type="Gene3D" id="2.60.40.10">
    <property type="entry name" value="Immunoglobulins"/>
    <property type="match status" value="1"/>
</dbReference>
<keyword evidence="2" id="KW-0175">Coiled coil</keyword>
<dbReference type="InterPro" id="IPR000757">
    <property type="entry name" value="Beta-glucanase-like"/>
</dbReference>
<dbReference type="Pfam" id="PF26113">
    <property type="entry name" value="GH16_XgeA"/>
    <property type="match status" value="1"/>
</dbReference>
<evidence type="ECO:0000256" key="3">
    <source>
        <dbReference type="SAM" id="SignalP"/>
    </source>
</evidence>
<evidence type="ECO:0000256" key="1">
    <source>
        <dbReference type="ARBA" id="ARBA00006865"/>
    </source>
</evidence>
<dbReference type="EMBL" id="JACOOZ010000008">
    <property type="protein sequence ID" value="MBC5668591.1"/>
    <property type="molecule type" value="Genomic_DNA"/>
</dbReference>
<dbReference type="GO" id="GO:0016787">
    <property type="term" value="F:hydrolase activity"/>
    <property type="evidence" value="ECO:0007669"/>
    <property type="project" value="UniProtKB-KW"/>
</dbReference>